<dbReference type="STRING" id="251221.gene:10761741"/>
<dbReference type="RefSeq" id="WP_011144206.1">
    <property type="nucleotide sequence ID" value="NC_005125.1"/>
</dbReference>
<dbReference type="PATRIC" id="fig|251221.4.peg.4254"/>
<evidence type="ECO:0000313" key="2">
    <source>
        <dbReference type="Proteomes" id="UP000000557"/>
    </source>
</evidence>
<name>Q7NDL3_GLOVI</name>
<gene>
    <name evidence="1" type="ordered locus">gll4222</name>
</gene>
<reference evidence="1 2" key="2">
    <citation type="journal article" date="2003" name="DNA Res.">
        <title>Complete genome structure of Gloeobacter violaceus PCC 7421, a cyanobacterium that lacks thylakoids (supplement).</title>
        <authorList>
            <person name="Nakamura Y."/>
            <person name="Kaneko T."/>
            <person name="Sato S."/>
            <person name="Mimuro M."/>
            <person name="Miyashita H."/>
            <person name="Tsuchiya T."/>
            <person name="Sasamoto S."/>
            <person name="Watanabe A."/>
            <person name="Kawashima K."/>
            <person name="Kishida Y."/>
            <person name="Kiyokawa C."/>
            <person name="Kohara M."/>
            <person name="Matsumoto M."/>
            <person name="Matsuno A."/>
            <person name="Nakazaki N."/>
            <person name="Shimpo S."/>
            <person name="Takeuchi C."/>
            <person name="Yamada M."/>
            <person name="Tabata S."/>
        </authorList>
    </citation>
    <scope>NUCLEOTIDE SEQUENCE [LARGE SCALE GENOMIC DNA]</scope>
    <source>
        <strain evidence="2">ATCC 29082 / PCC 7421</strain>
    </source>
</reference>
<accession>Q7NDL3</accession>
<dbReference type="InParanoid" id="Q7NDL3"/>
<sequence>MGNPEPRPGLRLEDLRKTCRNGLGDGFNSYAHAMGWFEGRLYVGTTRAVLQKLKTMIPLQTEFWPVDASDLTATDFEERVAPAEIWRFDPVSDHWERVFRSPLILGSHGQYIAREMGFRSLTLFQGTSDSKPALYLGNFSRAQGPGAQIVRSEDGVHFEAVSEGGLMGLAFTSIRLLVPFKGKLFTAPTGAKGGNQNASGVCMIFESDDPASGIWRAVNEPGFGDPGNLTVFIMNTFEDHLYAGTFNNAGFQLWRTDAEGTPPYRWQCVIEGGAGRGALNQVAVSLIPFKGALYLGTGIQNGGCDLKNNIGPAGAEILRVHPDGSWDLLVGERRADGRFPASGFTDGFNNVRNGYIWRMGAHDGWLYAGTMNWSSILRYMSPDIATSAKVRRIIELIGLDNLVDEEGGSELWRSCDGENWLPVDRRGFGNVYNYGIRNIVSTPAGLFIGTANPFGPRVAVKEDGQWTYTDNSLGGLEVWLGNRVPVQPAAGIPKALASSFNGRNGPLTQPLSQG</sequence>
<keyword evidence="2" id="KW-1185">Reference proteome</keyword>
<protein>
    <submittedName>
        <fullName evidence="1">Gll4222 protein</fullName>
    </submittedName>
</protein>
<dbReference type="EnsemblBacteria" id="BAC92163">
    <property type="protein sequence ID" value="BAC92163"/>
    <property type="gene ID" value="BAC92163"/>
</dbReference>
<dbReference type="Proteomes" id="UP000000557">
    <property type="component" value="Chromosome"/>
</dbReference>
<dbReference type="KEGG" id="gvi:gll4222"/>
<organism evidence="1 2">
    <name type="scientific">Gloeobacter violaceus (strain ATCC 29082 / PCC 7421)</name>
    <dbReference type="NCBI Taxonomy" id="251221"/>
    <lineage>
        <taxon>Bacteria</taxon>
        <taxon>Bacillati</taxon>
        <taxon>Cyanobacteriota</taxon>
        <taxon>Cyanophyceae</taxon>
        <taxon>Gloeobacterales</taxon>
        <taxon>Gloeobacteraceae</taxon>
        <taxon>Gloeobacter</taxon>
    </lineage>
</organism>
<dbReference type="OrthoDB" id="1746166at2"/>
<evidence type="ECO:0000313" key="1">
    <source>
        <dbReference type="EMBL" id="BAC92163.1"/>
    </source>
</evidence>
<dbReference type="EMBL" id="BA000045">
    <property type="protein sequence ID" value="BAC92163.1"/>
    <property type="molecule type" value="Genomic_DNA"/>
</dbReference>
<proteinExistence type="predicted"/>
<dbReference type="eggNOG" id="COG0451">
    <property type="taxonomic scope" value="Bacteria"/>
</dbReference>
<reference evidence="1 2" key="1">
    <citation type="journal article" date="2003" name="DNA Res.">
        <title>Complete genome structure of Gloeobacter violaceus PCC 7421, a cyanobacterium that lacks thylakoids.</title>
        <authorList>
            <person name="Nakamura Y."/>
            <person name="Kaneko T."/>
            <person name="Sato S."/>
            <person name="Mimuro M."/>
            <person name="Miyashita H."/>
            <person name="Tsuchiya T."/>
            <person name="Sasamoto S."/>
            <person name="Watanabe A."/>
            <person name="Kawashima K."/>
            <person name="Kishida Y."/>
            <person name="Kiyokawa C."/>
            <person name="Kohara M."/>
            <person name="Matsumoto M."/>
            <person name="Matsuno A."/>
            <person name="Nakazaki N."/>
            <person name="Shimpo S."/>
            <person name="Takeuchi C."/>
            <person name="Yamada M."/>
            <person name="Tabata S."/>
        </authorList>
    </citation>
    <scope>NUCLEOTIDE SEQUENCE [LARGE SCALE GENOMIC DNA]</scope>
    <source>
        <strain evidence="2">ATCC 29082 / PCC 7421</strain>
    </source>
</reference>
<dbReference type="HOGENOM" id="CLU_560060_0_0_3"/>
<dbReference type="AlphaFoldDB" id="Q7NDL3"/>